<keyword evidence="2" id="KW-1185">Reference proteome</keyword>
<proteinExistence type="predicted"/>
<accession>A0A9X0CKB2</accession>
<organism evidence="1 2">
    <name type="scientific">Desmophyllum pertusum</name>
    <dbReference type="NCBI Taxonomy" id="174260"/>
    <lineage>
        <taxon>Eukaryota</taxon>
        <taxon>Metazoa</taxon>
        <taxon>Cnidaria</taxon>
        <taxon>Anthozoa</taxon>
        <taxon>Hexacorallia</taxon>
        <taxon>Scleractinia</taxon>
        <taxon>Caryophylliina</taxon>
        <taxon>Caryophylliidae</taxon>
        <taxon>Desmophyllum</taxon>
    </lineage>
</organism>
<reference evidence="1" key="1">
    <citation type="submission" date="2023-01" db="EMBL/GenBank/DDBJ databases">
        <title>Genome assembly of the deep-sea coral Lophelia pertusa.</title>
        <authorList>
            <person name="Herrera S."/>
            <person name="Cordes E."/>
        </authorList>
    </citation>
    <scope>NUCLEOTIDE SEQUENCE</scope>
    <source>
        <strain evidence="1">USNM1676648</strain>
        <tissue evidence="1">Polyp</tissue>
    </source>
</reference>
<comment type="caution">
    <text evidence="1">The sequence shown here is derived from an EMBL/GenBank/DDBJ whole genome shotgun (WGS) entry which is preliminary data.</text>
</comment>
<protein>
    <submittedName>
        <fullName evidence="1">Uncharacterized protein</fullName>
    </submittedName>
</protein>
<dbReference type="OrthoDB" id="5989968at2759"/>
<dbReference type="Proteomes" id="UP001163046">
    <property type="component" value="Unassembled WGS sequence"/>
</dbReference>
<sequence length="299" mass="34123">MRCLSQFKQIREINKYAVPGLLKVLATSLISPRPEYRLRELDSSHLSALKQELLSCPITCGKPMIVVAKDLGKPTDFNVVELDSYELKVIGGNHRREVILKILKDETYQSQDCFKFVYVQVYSGAPYFARLGCNTIDAHLKIDISAGHQKKKKVVLCKQILQNNFSGKKCAEWRRTCALVIGEDVSFFIILAMFDLNIEQNHRKRAVLKIVFIRTSTELNGKVWTPATQGSKSHQKKLEGKTCDGGLSKLPLQAPSRRPYRKKMEDLLTDLEEGKLTFSDMKEEASCIKEVKEVQRNWK</sequence>
<dbReference type="EMBL" id="MU827328">
    <property type="protein sequence ID" value="KAJ7355047.1"/>
    <property type="molecule type" value="Genomic_DNA"/>
</dbReference>
<evidence type="ECO:0000313" key="2">
    <source>
        <dbReference type="Proteomes" id="UP001163046"/>
    </source>
</evidence>
<evidence type="ECO:0000313" key="1">
    <source>
        <dbReference type="EMBL" id="KAJ7355047.1"/>
    </source>
</evidence>
<gene>
    <name evidence="1" type="ORF">OS493_028262</name>
</gene>
<name>A0A9X0CKB2_9CNID</name>
<dbReference type="AlphaFoldDB" id="A0A9X0CKB2"/>